<evidence type="ECO:0000256" key="3">
    <source>
        <dbReference type="ARBA" id="ARBA00022801"/>
    </source>
</evidence>
<dbReference type="PRINTS" id="PR00114">
    <property type="entry name" value="STPHPHTASE"/>
</dbReference>
<feature type="domain" description="Serine/threonine specific protein phosphatases" evidence="9">
    <location>
        <begin position="127"/>
        <end position="132"/>
    </location>
</feature>
<comment type="caution">
    <text evidence="10">The sequence shown here is derived from an EMBL/GenBank/DDBJ whole genome shotgun (WGS) entry which is preliminary data.</text>
</comment>
<dbReference type="PROSITE" id="PS00125">
    <property type="entry name" value="SER_THR_PHOSPHATASE"/>
    <property type="match status" value="1"/>
</dbReference>
<sequence length="329" mass="38322">MEITYEEEEQIRKTISDIYNFVGKKKTYFGFNIDSGILIKEKVINILKREPAVLKINTKTKENKFIVVGDIHGDLESLLSIFKKEGEPSKTKYLFLGDFVDRGPNSAEVIVLLYAYKCLYPNNIYLIRGNHEFESMNNEYGFKDECFKRDLRGQYFYKRIIETYPSLPICAILDDKIFCVHGGISSLIKNRKDLMNIRKIGNEINIFSQAQNELIWNDPSVEVYNFVDSPRGTGYIFGERALKNFLKEMDFEFVIRGHQNEMFGFNYPFGVTGGILTIFSAVNYCDTDNEGAYVKMEDEKMYCDKIEIYSDNDDDFDSLYAMFFKNEIN</sequence>
<reference evidence="10 11" key="1">
    <citation type="submission" date="2024-04" db="EMBL/GenBank/DDBJ databases">
        <title>Tritrichomonas musculus Genome.</title>
        <authorList>
            <person name="Alves-Ferreira E."/>
            <person name="Grigg M."/>
            <person name="Lorenzi H."/>
            <person name="Galac M."/>
        </authorList>
    </citation>
    <scope>NUCLEOTIDE SEQUENCE [LARGE SCALE GENOMIC DNA]</scope>
    <source>
        <strain evidence="10 11">EAF2021</strain>
    </source>
</reference>
<evidence type="ECO:0000256" key="6">
    <source>
        <dbReference type="ARBA" id="ARBA00047761"/>
    </source>
</evidence>
<gene>
    <name evidence="10" type="ORF">M9Y10_007467</name>
</gene>
<dbReference type="InterPro" id="IPR004843">
    <property type="entry name" value="Calcineurin-like_PHP"/>
</dbReference>
<organism evidence="10 11">
    <name type="scientific">Tritrichomonas musculus</name>
    <dbReference type="NCBI Taxonomy" id="1915356"/>
    <lineage>
        <taxon>Eukaryota</taxon>
        <taxon>Metamonada</taxon>
        <taxon>Parabasalia</taxon>
        <taxon>Tritrichomonadida</taxon>
        <taxon>Tritrichomonadidae</taxon>
        <taxon>Tritrichomonas</taxon>
    </lineage>
</organism>
<evidence type="ECO:0000259" key="9">
    <source>
        <dbReference type="PROSITE" id="PS00125"/>
    </source>
</evidence>
<dbReference type="InterPro" id="IPR029052">
    <property type="entry name" value="Metallo-depent_PP-like"/>
</dbReference>
<dbReference type="Gene3D" id="3.60.21.10">
    <property type="match status" value="1"/>
</dbReference>
<evidence type="ECO:0000313" key="10">
    <source>
        <dbReference type="EMBL" id="KAK8871727.1"/>
    </source>
</evidence>
<dbReference type="SMART" id="SM00156">
    <property type="entry name" value="PP2Ac"/>
    <property type="match status" value="1"/>
</dbReference>
<comment type="similarity">
    <text evidence="8">Belongs to the PPP phosphatase family.</text>
</comment>
<name>A0ABR2J288_9EUKA</name>
<evidence type="ECO:0000256" key="7">
    <source>
        <dbReference type="ARBA" id="ARBA00048336"/>
    </source>
</evidence>
<keyword evidence="11" id="KW-1185">Reference proteome</keyword>
<dbReference type="EMBL" id="JAPFFF010000013">
    <property type="protein sequence ID" value="KAK8871727.1"/>
    <property type="molecule type" value="Genomic_DNA"/>
</dbReference>
<keyword evidence="3 8" id="KW-0378">Hydrolase</keyword>
<evidence type="ECO:0000313" key="11">
    <source>
        <dbReference type="Proteomes" id="UP001470230"/>
    </source>
</evidence>
<evidence type="ECO:0000256" key="5">
    <source>
        <dbReference type="ARBA" id="ARBA00023211"/>
    </source>
</evidence>
<keyword evidence="4" id="KW-0904">Protein phosphatase</keyword>
<comment type="cofactor">
    <cofactor evidence="1">
        <name>Mn(2+)</name>
        <dbReference type="ChEBI" id="CHEBI:29035"/>
    </cofactor>
</comment>
<keyword evidence="5" id="KW-0464">Manganese</keyword>
<comment type="catalytic activity">
    <reaction evidence="6">
        <text>O-phospho-L-seryl-[protein] + H2O = L-seryl-[protein] + phosphate</text>
        <dbReference type="Rhea" id="RHEA:20629"/>
        <dbReference type="Rhea" id="RHEA-COMP:9863"/>
        <dbReference type="Rhea" id="RHEA-COMP:11604"/>
        <dbReference type="ChEBI" id="CHEBI:15377"/>
        <dbReference type="ChEBI" id="CHEBI:29999"/>
        <dbReference type="ChEBI" id="CHEBI:43474"/>
        <dbReference type="ChEBI" id="CHEBI:83421"/>
        <dbReference type="EC" id="3.1.3.16"/>
    </reaction>
</comment>
<dbReference type="SUPFAM" id="SSF56300">
    <property type="entry name" value="Metallo-dependent phosphatases"/>
    <property type="match status" value="1"/>
</dbReference>
<accession>A0ABR2J288</accession>
<dbReference type="Proteomes" id="UP001470230">
    <property type="component" value="Unassembled WGS sequence"/>
</dbReference>
<comment type="catalytic activity">
    <reaction evidence="7 8">
        <text>O-phospho-L-threonyl-[protein] + H2O = L-threonyl-[protein] + phosphate</text>
        <dbReference type="Rhea" id="RHEA:47004"/>
        <dbReference type="Rhea" id="RHEA-COMP:11060"/>
        <dbReference type="Rhea" id="RHEA-COMP:11605"/>
        <dbReference type="ChEBI" id="CHEBI:15377"/>
        <dbReference type="ChEBI" id="CHEBI:30013"/>
        <dbReference type="ChEBI" id="CHEBI:43474"/>
        <dbReference type="ChEBI" id="CHEBI:61977"/>
        <dbReference type="EC" id="3.1.3.16"/>
    </reaction>
</comment>
<dbReference type="PANTHER" id="PTHR11668:SF300">
    <property type="entry name" value="SERINE_THREONINE-PROTEIN PHOSPHATASE"/>
    <property type="match status" value="1"/>
</dbReference>
<dbReference type="InterPro" id="IPR050341">
    <property type="entry name" value="PP1_catalytic_subunit"/>
</dbReference>
<evidence type="ECO:0000256" key="8">
    <source>
        <dbReference type="RuleBase" id="RU004273"/>
    </source>
</evidence>
<keyword evidence="2" id="KW-0479">Metal-binding</keyword>
<evidence type="ECO:0000256" key="4">
    <source>
        <dbReference type="ARBA" id="ARBA00022912"/>
    </source>
</evidence>
<evidence type="ECO:0000256" key="1">
    <source>
        <dbReference type="ARBA" id="ARBA00001936"/>
    </source>
</evidence>
<dbReference type="Pfam" id="PF00149">
    <property type="entry name" value="Metallophos"/>
    <property type="match status" value="1"/>
</dbReference>
<proteinExistence type="inferred from homology"/>
<dbReference type="InterPro" id="IPR006186">
    <property type="entry name" value="Ser/Thr-sp_prot-phosphatase"/>
</dbReference>
<dbReference type="CDD" id="cd00144">
    <property type="entry name" value="MPP_PPP_family"/>
    <property type="match status" value="1"/>
</dbReference>
<dbReference type="PANTHER" id="PTHR11668">
    <property type="entry name" value="SERINE/THREONINE PROTEIN PHOSPHATASE"/>
    <property type="match status" value="1"/>
</dbReference>
<protein>
    <recommendedName>
        <fullName evidence="8">Serine/threonine-protein phosphatase</fullName>
        <ecNumber evidence="8">3.1.3.16</ecNumber>
    </recommendedName>
</protein>
<dbReference type="EC" id="3.1.3.16" evidence="8"/>
<evidence type="ECO:0000256" key="2">
    <source>
        <dbReference type="ARBA" id="ARBA00022723"/>
    </source>
</evidence>